<dbReference type="InterPro" id="IPR038765">
    <property type="entry name" value="Papain-like_cys_pep_sf"/>
</dbReference>
<dbReference type="SUPFAM" id="SSF54001">
    <property type="entry name" value="Cysteine proteinases"/>
    <property type="match status" value="1"/>
</dbReference>
<dbReference type="AlphaFoldDB" id="A0A6C0HFV7"/>
<dbReference type="Pfam" id="PF02902">
    <property type="entry name" value="Peptidase_C48"/>
    <property type="match status" value="1"/>
</dbReference>
<feature type="region of interest" description="Disordered" evidence="3">
    <location>
        <begin position="1"/>
        <end position="25"/>
    </location>
</feature>
<organism evidence="5">
    <name type="scientific">viral metagenome</name>
    <dbReference type="NCBI Taxonomy" id="1070528"/>
    <lineage>
        <taxon>unclassified sequences</taxon>
        <taxon>metagenomes</taxon>
        <taxon>organismal metagenomes</taxon>
    </lineage>
</organism>
<dbReference type="InterPro" id="IPR003653">
    <property type="entry name" value="Peptidase_C48_C"/>
</dbReference>
<protein>
    <recommendedName>
        <fullName evidence="4">Ubiquitin-like protease family profile domain-containing protein</fullName>
    </recommendedName>
</protein>
<keyword evidence="1" id="KW-0645">Protease</keyword>
<sequence length="304" mass="35784">MTLKRNTKKKSIHIKTKSKPKPKPKFIKASCAPTAEKKEYTCYSDVALTKMKNLWNARHPDTKIESDEPREIWKHLKASLQEVCDSENCWLKQGFVTNNLDTELTSYTFAPNSPKSWSKNKNEWLSSVDIEKVMKQFEKKYKCFEFIGPSPIDFDAHMLYNECVWEELCHFDLKSLLIKGKNKIGIIFNTDPHYKDGSHWISMFIHIKKGYIFYFDSNGNPVPKEIKILADRIIDQATALNIPLAFDQNYPMEHQYSNTECGMYSLYFIIQLLRETHNIDFFKNRRIKDKDMETLRGEYFNIST</sequence>
<dbReference type="PROSITE" id="PS50600">
    <property type="entry name" value="ULP_PROTEASE"/>
    <property type="match status" value="1"/>
</dbReference>
<evidence type="ECO:0000259" key="4">
    <source>
        <dbReference type="PROSITE" id="PS50600"/>
    </source>
</evidence>
<dbReference type="GO" id="GO:0008234">
    <property type="term" value="F:cysteine-type peptidase activity"/>
    <property type="evidence" value="ECO:0007669"/>
    <property type="project" value="InterPro"/>
</dbReference>
<dbReference type="EMBL" id="MN739949">
    <property type="protein sequence ID" value="QHT79482.1"/>
    <property type="molecule type" value="Genomic_DNA"/>
</dbReference>
<dbReference type="Gene3D" id="3.40.395.10">
    <property type="entry name" value="Adenoviral Proteinase, Chain A"/>
    <property type="match status" value="1"/>
</dbReference>
<keyword evidence="2" id="KW-0378">Hydrolase</keyword>
<feature type="domain" description="Ubiquitin-like protease family profile" evidence="4">
    <location>
        <begin position="102"/>
        <end position="272"/>
    </location>
</feature>
<evidence type="ECO:0000256" key="2">
    <source>
        <dbReference type="ARBA" id="ARBA00022801"/>
    </source>
</evidence>
<evidence type="ECO:0000313" key="5">
    <source>
        <dbReference type="EMBL" id="QHT79482.1"/>
    </source>
</evidence>
<evidence type="ECO:0000256" key="1">
    <source>
        <dbReference type="ARBA" id="ARBA00022670"/>
    </source>
</evidence>
<name>A0A6C0HFV7_9ZZZZ</name>
<accession>A0A6C0HFV7</accession>
<evidence type="ECO:0000256" key="3">
    <source>
        <dbReference type="SAM" id="MobiDB-lite"/>
    </source>
</evidence>
<dbReference type="GO" id="GO:0006508">
    <property type="term" value="P:proteolysis"/>
    <property type="evidence" value="ECO:0007669"/>
    <property type="project" value="UniProtKB-KW"/>
</dbReference>
<proteinExistence type="predicted"/>
<reference evidence="5" key="1">
    <citation type="journal article" date="2020" name="Nature">
        <title>Giant virus diversity and host interactions through global metagenomics.</title>
        <authorList>
            <person name="Schulz F."/>
            <person name="Roux S."/>
            <person name="Paez-Espino D."/>
            <person name="Jungbluth S."/>
            <person name="Walsh D.A."/>
            <person name="Denef V.J."/>
            <person name="McMahon K.D."/>
            <person name="Konstantinidis K.T."/>
            <person name="Eloe-Fadrosh E.A."/>
            <person name="Kyrpides N.C."/>
            <person name="Woyke T."/>
        </authorList>
    </citation>
    <scope>NUCLEOTIDE SEQUENCE</scope>
    <source>
        <strain evidence="5">GVMAG-M-3300023184-101</strain>
    </source>
</reference>